<evidence type="ECO:0000256" key="15">
    <source>
        <dbReference type="ARBA" id="ARBA00044559"/>
    </source>
</evidence>
<dbReference type="PANTHER" id="PTHR13547:SF1">
    <property type="entry name" value="MITOCHONDRIAL RIBONUCLEASE P CATALYTIC SUBUNIT"/>
    <property type="match status" value="1"/>
</dbReference>
<dbReference type="GO" id="GO:0046872">
    <property type="term" value="F:metal ion binding"/>
    <property type="evidence" value="ECO:0007669"/>
    <property type="project" value="UniProtKB-KW"/>
</dbReference>
<keyword evidence="6" id="KW-0819">tRNA processing</keyword>
<dbReference type="InterPro" id="IPR011990">
    <property type="entry name" value="TPR-like_helical_dom_sf"/>
</dbReference>
<dbReference type="GO" id="GO:0001682">
    <property type="term" value="P:tRNA 5'-leader removal"/>
    <property type="evidence" value="ECO:0007669"/>
    <property type="project" value="TreeGrafter"/>
</dbReference>
<dbReference type="Gene3D" id="3.40.50.11980">
    <property type="match status" value="1"/>
</dbReference>
<dbReference type="GO" id="GO:0004526">
    <property type="term" value="F:ribonuclease P activity"/>
    <property type="evidence" value="ECO:0007669"/>
    <property type="project" value="UniProtKB-EC"/>
</dbReference>
<comment type="similarity">
    <text evidence="4">Belongs to the PPR family. P subfamily.</text>
</comment>
<organism evidence="17 18">
    <name type="scientific">Heterotrigona itama</name>
    <dbReference type="NCBI Taxonomy" id="395501"/>
    <lineage>
        <taxon>Eukaryota</taxon>
        <taxon>Metazoa</taxon>
        <taxon>Ecdysozoa</taxon>
        <taxon>Arthropoda</taxon>
        <taxon>Hexapoda</taxon>
        <taxon>Insecta</taxon>
        <taxon>Pterygota</taxon>
        <taxon>Neoptera</taxon>
        <taxon>Endopterygota</taxon>
        <taxon>Hymenoptera</taxon>
        <taxon>Apocrita</taxon>
        <taxon>Aculeata</taxon>
        <taxon>Apoidea</taxon>
        <taxon>Anthophila</taxon>
        <taxon>Apidae</taxon>
        <taxon>Heterotrigona</taxon>
    </lineage>
</organism>
<evidence type="ECO:0000256" key="10">
    <source>
        <dbReference type="ARBA" id="ARBA00022833"/>
    </source>
</evidence>
<dbReference type="EC" id="3.1.26.5" evidence="5"/>
<dbReference type="InterPro" id="IPR031595">
    <property type="entry name" value="PRORP_C"/>
</dbReference>
<dbReference type="AlphaFoldDB" id="A0A6V7HHQ2"/>
<evidence type="ECO:0000256" key="9">
    <source>
        <dbReference type="ARBA" id="ARBA00022801"/>
    </source>
</evidence>
<evidence type="ECO:0000256" key="5">
    <source>
        <dbReference type="ARBA" id="ARBA00012179"/>
    </source>
</evidence>
<evidence type="ECO:0000256" key="4">
    <source>
        <dbReference type="ARBA" id="ARBA00007626"/>
    </source>
</evidence>
<evidence type="ECO:0000256" key="1">
    <source>
        <dbReference type="ARBA" id="ARBA00000928"/>
    </source>
</evidence>
<keyword evidence="10" id="KW-0862">Zinc</keyword>
<evidence type="ECO:0000256" key="11">
    <source>
        <dbReference type="ARBA" id="ARBA00022842"/>
    </source>
</evidence>
<name>A0A6V7HHQ2_9HYME</name>
<evidence type="ECO:0000313" key="18">
    <source>
        <dbReference type="Proteomes" id="UP000752696"/>
    </source>
</evidence>
<keyword evidence="12" id="KW-0809">Transit peptide</keyword>
<sequence>MFLHIRRTLSLFLVTRNTFVSNVKNRSTFVSDVKNMKQNTSEICWNYFISNYENTLVQSNIISKEIWENVRKYIMKLENDPLSADFVILNMFQQKNYPDAGMSYYRFLENNNYNITVPLITKYLQCLDQKSNLSETDKEHILSLYNDVASKYTSFNENLSNVFISCLCKIDNWKEAVNIIKKHEEHNKSFLHYGYSSLISYFFDHGKEELGFEYLNNSLKYNEGPLDIAYSSYLKHCLKEKNTFNNKVEKLFSLWNKYAIKPTENIVQEYMNACIEQGWSVNTTKIFRLLCQNCKQKLSQLNLSNEEYEYLLKATKEQLIFTKMYYVTIPEEIQSYMKFIDKNKPYDIILDGLNFMYHIKYNNQLETKFMKMFKSLKRQNKKILIIGRKHMKKYVQQMGLKIADCYYVADSSKDDLFILYAAFASGENAKIITKDFLRQHIFALKQQDIKLNGLFKKWQLSHQLVFNKQGYSQLNEHTIFDAIVQKQKNYWHVPYFKRNTASQMRHTSVNDWMCFKMNE</sequence>
<keyword evidence="18" id="KW-1185">Reference proteome</keyword>
<evidence type="ECO:0000313" key="17">
    <source>
        <dbReference type="EMBL" id="CAD1480357.1"/>
    </source>
</evidence>
<dbReference type="Pfam" id="PF16953">
    <property type="entry name" value="PRORP"/>
    <property type="match status" value="1"/>
</dbReference>
<keyword evidence="7" id="KW-0540">Nuclease</keyword>
<keyword evidence="13" id="KW-0496">Mitochondrion</keyword>
<protein>
    <recommendedName>
        <fullName evidence="14">Mitochondrial ribonuclease P catalytic subunit</fullName>
        <ecNumber evidence="5">3.1.26.5</ecNumber>
    </recommendedName>
    <alternativeName>
        <fullName evidence="15">Mitochondrial ribonuclease P protein 3</fullName>
    </alternativeName>
</protein>
<evidence type="ECO:0000256" key="2">
    <source>
        <dbReference type="ARBA" id="ARBA00001946"/>
    </source>
</evidence>
<evidence type="ECO:0000256" key="7">
    <source>
        <dbReference type="ARBA" id="ARBA00022722"/>
    </source>
</evidence>
<evidence type="ECO:0000259" key="16">
    <source>
        <dbReference type="Pfam" id="PF16953"/>
    </source>
</evidence>
<keyword evidence="11" id="KW-0460">Magnesium</keyword>
<comment type="catalytic activity">
    <reaction evidence="1">
        <text>Endonucleolytic cleavage of RNA, removing 5'-extranucleotides from tRNA precursor.</text>
        <dbReference type="EC" id="3.1.26.5"/>
    </reaction>
</comment>
<keyword evidence="9" id="KW-0378">Hydrolase</keyword>
<keyword evidence="8" id="KW-0479">Metal-binding</keyword>
<dbReference type="CDD" id="cd18718">
    <property type="entry name" value="PIN_PRORP"/>
    <property type="match status" value="1"/>
</dbReference>
<feature type="domain" description="PRORP" evidence="16">
    <location>
        <begin position="291"/>
        <end position="514"/>
    </location>
</feature>
<dbReference type="EMBL" id="CAJDYZ010011959">
    <property type="protein sequence ID" value="CAD1480357.1"/>
    <property type="molecule type" value="Genomic_DNA"/>
</dbReference>
<evidence type="ECO:0000256" key="12">
    <source>
        <dbReference type="ARBA" id="ARBA00022946"/>
    </source>
</evidence>
<dbReference type="Proteomes" id="UP000752696">
    <property type="component" value="Unassembled WGS sequence"/>
</dbReference>
<gene>
    <name evidence="17" type="ORF">MHI_LOCUS924101</name>
</gene>
<evidence type="ECO:0000256" key="6">
    <source>
        <dbReference type="ARBA" id="ARBA00022694"/>
    </source>
</evidence>
<evidence type="ECO:0000256" key="8">
    <source>
        <dbReference type="ARBA" id="ARBA00022723"/>
    </source>
</evidence>
<accession>A0A6V7HHQ2</accession>
<proteinExistence type="inferred from homology"/>
<dbReference type="GO" id="GO:0097745">
    <property type="term" value="P:mitochondrial tRNA 5'-end processing"/>
    <property type="evidence" value="ECO:0007669"/>
    <property type="project" value="TreeGrafter"/>
</dbReference>
<dbReference type="InterPro" id="IPR033495">
    <property type="entry name" value="MRPP3_PIN_dom"/>
</dbReference>
<dbReference type="OrthoDB" id="46913at2759"/>
<dbReference type="PANTHER" id="PTHR13547">
    <property type="match status" value="1"/>
</dbReference>
<dbReference type="Gene3D" id="1.25.40.10">
    <property type="entry name" value="Tetratricopeptide repeat domain"/>
    <property type="match status" value="1"/>
</dbReference>
<evidence type="ECO:0000256" key="3">
    <source>
        <dbReference type="ARBA" id="ARBA00004173"/>
    </source>
</evidence>
<evidence type="ECO:0000256" key="14">
    <source>
        <dbReference type="ARBA" id="ARBA00044536"/>
    </source>
</evidence>
<dbReference type="GO" id="GO:0030678">
    <property type="term" value="C:mitochondrial ribonuclease P complex"/>
    <property type="evidence" value="ECO:0007669"/>
    <property type="project" value="TreeGrafter"/>
</dbReference>
<comment type="subcellular location">
    <subcellularLocation>
        <location evidence="3">Mitochondrion</location>
    </subcellularLocation>
</comment>
<comment type="caution">
    <text evidence="17">The sequence shown here is derived from an EMBL/GenBank/DDBJ whole genome shotgun (WGS) entry which is preliminary data.</text>
</comment>
<comment type="cofactor">
    <cofactor evidence="2">
        <name>Mg(2+)</name>
        <dbReference type="ChEBI" id="CHEBI:18420"/>
    </cofactor>
</comment>
<reference evidence="17" key="1">
    <citation type="submission" date="2020-07" db="EMBL/GenBank/DDBJ databases">
        <authorList>
            <person name="Nazaruddin N."/>
        </authorList>
    </citation>
    <scope>NUCLEOTIDE SEQUENCE</scope>
</reference>
<evidence type="ECO:0000256" key="13">
    <source>
        <dbReference type="ARBA" id="ARBA00023128"/>
    </source>
</evidence>